<evidence type="ECO:0000313" key="4">
    <source>
        <dbReference type="Proteomes" id="UP000515977"/>
    </source>
</evidence>
<dbReference type="Gene3D" id="3.90.420.10">
    <property type="entry name" value="Oxidoreductase, molybdopterin-binding domain"/>
    <property type="match status" value="1"/>
</dbReference>
<reference evidence="3 4" key="1">
    <citation type="submission" date="2020-08" db="EMBL/GenBank/DDBJ databases">
        <title>Genome sequence of Thermomonas brevis KACC 16975T.</title>
        <authorList>
            <person name="Hyun D.-W."/>
            <person name="Bae J.-W."/>
        </authorList>
    </citation>
    <scope>NUCLEOTIDE SEQUENCE [LARGE SCALE GENOMIC DNA]</scope>
    <source>
        <strain evidence="3 4">KACC 16975</strain>
    </source>
</reference>
<accession>A0A7G9QSF7</accession>
<evidence type="ECO:0000313" key="3">
    <source>
        <dbReference type="EMBL" id="QNN46282.1"/>
    </source>
</evidence>
<evidence type="ECO:0000259" key="2">
    <source>
        <dbReference type="Pfam" id="PF00174"/>
    </source>
</evidence>
<feature type="signal peptide" evidence="1">
    <location>
        <begin position="1"/>
        <end position="18"/>
    </location>
</feature>
<feature type="chain" id="PRO_5028803425" evidence="1">
    <location>
        <begin position="19"/>
        <end position="181"/>
    </location>
</feature>
<dbReference type="InterPro" id="IPR000572">
    <property type="entry name" value="OxRdtase_Mopterin-bd_dom"/>
</dbReference>
<dbReference type="RefSeq" id="WP_187570044.1">
    <property type="nucleotide sequence ID" value="NZ_CP060711.1"/>
</dbReference>
<name>A0A7G9QSF7_9GAMM</name>
<dbReference type="SUPFAM" id="SSF56524">
    <property type="entry name" value="Oxidoreductase molybdopterin-binding domain"/>
    <property type="match status" value="1"/>
</dbReference>
<sequence>MKFHAFLLALLLAPAVSAAPATPATPAAHPATGTPSHSVRITGAVKAPAEFDVAALKKLLPRNSGPVDVVCASGAVVGKVQNFRGVRLTDVLDRVGIDLKEHKDDRRMVIVARATDGYVVTFSWSELYNTPIGKDVLVAWEKDGKPLDAHEGQLLLISGQDIKTGPRHVRWLSNIEVVRMK</sequence>
<gene>
    <name evidence="3" type="ORF">H9L17_14085</name>
</gene>
<dbReference type="EMBL" id="CP060711">
    <property type="protein sequence ID" value="QNN46282.1"/>
    <property type="molecule type" value="Genomic_DNA"/>
</dbReference>
<dbReference type="AlphaFoldDB" id="A0A7G9QSF7"/>
<keyword evidence="4" id="KW-1185">Reference proteome</keyword>
<proteinExistence type="predicted"/>
<dbReference type="Pfam" id="PF00174">
    <property type="entry name" value="Oxidored_molyb"/>
    <property type="match status" value="1"/>
</dbReference>
<dbReference type="InterPro" id="IPR036374">
    <property type="entry name" value="OxRdtase_Mopterin-bd_sf"/>
</dbReference>
<keyword evidence="1" id="KW-0732">Signal</keyword>
<protein>
    <submittedName>
        <fullName evidence="3">Molybdopterin-dependent oxidoreductase</fullName>
    </submittedName>
</protein>
<organism evidence="3 4">
    <name type="scientific">Thermomonas brevis</name>
    <dbReference type="NCBI Taxonomy" id="215691"/>
    <lineage>
        <taxon>Bacteria</taxon>
        <taxon>Pseudomonadati</taxon>
        <taxon>Pseudomonadota</taxon>
        <taxon>Gammaproteobacteria</taxon>
        <taxon>Lysobacterales</taxon>
        <taxon>Lysobacteraceae</taxon>
        <taxon>Thermomonas</taxon>
    </lineage>
</organism>
<evidence type="ECO:0000256" key="1">
    <source>
        <dbReference type="SAM" id="SignalP"/>
    </source>
</evidence>
<dbReference type="KEGG" id="tbv:H9L17_14085"/>
<feature type="domain" description="Oxidoreductase molybdopterin-binding" evidence="2">
    <location>
        <begin position="33"/>
        <end position="179"/>
    </location>
</feature>
<dbReference type="Proteomes" id="UP000515977">
    <property type="component" value="Chromosome"/>
</dbReference>